<proteinExistence type="inferred from homology"/>
<dbReference type="AlphaFoldDB" id="A0A8F5VLU8"/>
<keyword evidence="1" id="KW-0378">Hydrolase</keyword>
<evidence type="ECO:0000256" key="2">
    <source>
        <dbReference type="RuleBase" id="RU004168"/>
    </source>
</evidence>
<dbReference type="Proteomes" id="UP000694228">
    <property type="component" value="Chromosome"/>
</dbReference>
<organism evidence="4 5">
    <name type="scientific">Methanospirillum hungatei</name>
    <dbReference type="NCBI Taxonomy" id="2203"/>
    <lineage>
        <taxon>Archaea</taxon>
        <taxon>Methanobacteriati</taxon>
        <taxon>Methanobacteriota</taxon>
        <taxon>Stenosarchaea group</taxon>
        <taxon>Methanomicrobia</taxon>
        <taxon>Methanomicrobiales</taxon>
        <taxon>Methanospirillaceae</taxon>
        <taxon>Methanospirillum</taxon>
    </lineage>
</organism>
<gene>
    <name evidence="4" type="ORF">KSK55_10940</name>
</gene>
<reference evidence="4 5" key="1">
    <citation type="submission" date="2021-06" db="EMBL/GenBank/DDBJ databases">
        <title>Complete genome sequence of the secondary alcohol utilizing methanogen Methanospirillum hungatei strain GP1.</title>
        <authorList>
            <person name="Day L.A."/>
            <person name="Costa K.C."/>
        </authorList>
    </citation>
    <scope>NUCLEOTIDE SEQUENCE [LARGE SCALE GENOMIC DNA]</scope>
    <source>
        <strain evidence="4 5">GP1</strain>
    </source>
</reference>
<dbReference type="PROSITE" id="PS51160">
    <property type="entry name" value="ACYLPHOSPHATASE_3"/>
    <property type="match status" value="1"/>
</dbReference>
<dbReference type="PANTHER" id="PTHR47268:SF4">
    <property type="entry name" value="ACYLPHOSPHATASE"/>
    <property type="match status" value="1"/>
</dbReference>
<evidence type="ECO:0000256" key="1">
    <source>
        <dbReference type="PROSITE-ProRule" id="PRU00520"/>
    </source>
</evidence>
<feature type="active site" evidence="1">
    <location>
        <position position="23"/>
    </location>
</feature>
<dbReference type="EMBL" id="CP077107">
    <property type="protein sequence ID" value="QXO93860.1"/>
    <property type="molecule type" value="Genomic_DNA"/>
</dbReference>
<accession>A0A8F5VLU8</accession>
<dbReference type="GO" id="GO:0003998">
    <property type="term" value="F:acylphosphatase activity"/>
    <property type="evidence" value="ECO:0007669"/>
    <property type="project" value="UniProtKB-EC"/>
</dbReference>
<dbReference type="Pfam" id="PF00708">
    <property type="entry name" value="Acylphosphatase"/>
    <property type="match status" value="1"/>
</dbReference>
<evidence type="ECO:0000313" key="5">
    <source>
        <dbReference type="Proteomes" id="UP000694228"/>
    </source>
</evidence>
<name>A0A8F5VLU8_METHU</name>
<sequence>MSDSDKKQYHICVKGKVQRVWFRDKIEDLADDLGLTGYVQNQSAKDGVIVVESEDEIITHFVSFIRNIPPPIKIKSIDVSERPYSGTFSEFTIIRGEMMEELSERFDSAIYYLNNIDIKQDKMLGKQDQMVEKQNTVIGLQIETLNEIKGVRKDFQKTFTEELIEIRGEIRELRTAMIQAGYLKKADVQ</sequence>
<feature type="domain" description="Acylphosphatase-like" evidence="3">
    <location>
        <begin position="8"/>
        <end position="95"/>
    </location>
</feature>
<dbReference type="PANTHER" id="PTHR47268">
    <property type="entry name" value="ACYLPHOSPHATASE"/>
    <property type="match status" value="1"/>
</dbReference>
<dbReference type="EC" id="3.6.1.7" evidence="1"/>
<evidence type="ECO:0000313" key="4">
    <source>
        <dbReference type="EMBL" id="QXO93860.1"/>
    </source>
</evidence>
<comment type="similarity">
    <text evidence="2">Belongs to the acylphosphatase family.</text>
</comment>
<evidence type="ECO:0000259" key="3">
    <source>
        <dbReference type="PROSITE" id="PS51160"/>
    </source>
</evidence>
<comment type="catalytic activity">
    <reaction evidence="1">
        <text>an acyl phosphate + H2O = a carboxylate + phosphate + H(+)</text>
        <dbReference type="Rhea" id="RHEA:14965"/>
        <dbReference type="ChEBI" id="CHEBI:15377"/>
        <dbReference type="ChEBI" id="CHEBI:15378"/>
        <dbReference type="ChEBI" id="CHEBI:29067"/>
        <dbReference type="ChEBI" id="CHEBI:43474"/>
        <dbReference type="ChEBI" id="CHEBI:59918"/>
        <dbReference type="EC" id="3.6.1.7"/>
    </reaction>
</comment>
<dbReference type="OrthoDB" id="6643at2157"/>
<dbReference type="InterPro" id="IPR020456">
    <property type="entry name" value="Acylphosphatase"/>
</dbReference>
<feature type="active site" evidence="1">
    <location>
        <position position="41"/>
    </location>
</feature>
<protein>
    <recommendedName>
        <fullName evidence="1">acylphosphatase</fullName>
        <ecNumber evidence="1">3.6.1.7</ecNumber>
    </recommendedName>
</protein>
<dbReference type="InterPro" id="IPR001792">
    <property type="entry name" value="Acylphosphatase-like_dom"/>
</dbReference>